<sequence length="355" mass="37085">MSAEVSVREIRFTTAMPWLRLGQAWGCALAPQQVVLALAAVLVLSGIDGLLRVESAVPEFRSWANLEAAIPTAAGPLVDVMDRGRRFLKSAPGGWRQGVAAAAAFVVWSAAGVALSRCTAIQFGRDENPSLKAAVASAVNRVGAATSAPLIPLGFSGVLCVLIALLATPGWIPAFGWVWLGLTGPLLCVLGATAAFVGLAAPVLWPLMVAACAADDSDAFDAFSRAFSLVTSRVWSTLTLLGLCLLKGWLSAVLLSLLASATVAVAGWSVGWLGNEAVATWSAVQVEWWSHLAVRGVMASLFWTLATIVYLFLREVVDGVPVHRLAGSEETPRPRDPYPVVGLAAVSPSPPADGP</sequence>
<feature type="transmembrane region" description="Helical" evidence="2">
    <location>
        <begin position="99"/>
        <end position="124"/>
    </location>
</feature>
<feature type="transmembrane region" description="Helical" evidence="2">
    <location>
        <begin position="144"/>
        <end position="167"/>
    </location>
</feature>
<feature type="transmembrane region" description="Helical" evidence="2">
    <location>
        <begin position="179"/>
        <end position="205"/>
    </location>
</feature>
<protein>
    <submittedName>
        <fullName evidence="3">Uncharacterized protein</fullName>
    </submittedName>
</protein>
<evidence type="ECO:0000313" key="3">
    <source>
        <dbReference type="EMBL" id="HGT37674.1"/>
    </source>
</evidence>
<accession>A0A7C4LIU6</accession>
<evidence type="ECO:0000256" key="1">
    <source>
        <dbReference type="SAM" id="MobiDB-lite"/>
    </source>
</evidence>
<keyword evidence="2" id="KW-0472">Membrane</keyword>
<comment type="caution">
    <text evidence="3">The sequence shown here is derived from an EMBL/GenBank/DDBJ whole genome shotgun (WGS) entry which is preliminary data.</text>
</comment>
<reference evidence="3" key="1">
    <citation type="journal article" date="2020" name="mSystems">
        <title>Genome- and Community-Level Interaction Insights into Carbon Utilization and Element Cycling Functions of Hydrothermarchaeota in Hydrothermal Sediment.</title>
        <authorList>
            <person name="Zhou Z."/>
            <person name="Liu Y."/>
            <person name="Xu W."/>
            <person name="Pan J."/>
            <person name="Luo Z.H."/>
            <person name="Li M."/>
        </authorList>
    </citation>
    <scope>NUCLEOTIDE SEQUENCE [LARGE SCALE GENOMIC DNA]</scope>
    <source>
        <strain evidence="3">SpSt-508</strain>
    </source>
</reference>
<dbReference type="EMBL" id="DSVQ01000001">
    <property type="protein sequence ID" value="HGT37674.1"/>
    <property type="molecule type" value="Genomic_DNA"/>
</dbReference>
<feature type="transmembrane region" description="Helical" evidence="2">
    <location>
        <begin position="253"/>
        <end position="273"/>
    </location>
</feature>
<feature type="transmembrane region" description="Helical" evidence="2">
    <location>
        <begin position="293"/>
        <end position="313"/>
    </location>
</feature>
<evidence type="ECO:0000256" key="2">
    <source>
        <dbReference type="SAM" id="Phobius"/>
    </source>
</evidence>
<name>A0A7C4LIU6_9PLAN</name>
<proteinExistence type="predicted"/>
<dbReference type="AlphaFoldDB" id="A0A7C4LIU6"/>
<keyword evidence="2" id="KW-1133">Transmembrane helix</keyword>
<gene>
    <name evidence="3" type="ORF">ENS64_00150</name>
</gene>
<organism evidence="3">
    <name type="scientific">Schlesneria paludicola</name>
    <dbReference type="NCBI Taxonomy" id="360056"/>
    <lineage>
        <taxon>Bacteria</taxon>
        <taxon>Pseudomonadati</taxon>
        <taxon>Planctomycetota</taxon>
        <taxon>Planctomycetia</taxon>
        <taxon>Planctomycetales</taxon>
        <taxon>Planctomycetaceae</taxon>
        <taxon>Schlesneria</taxon>
    </lineage>
</organism>
<feature type="region of interest" description="Disordered" evidence="1">
    <location>
        <begin position="328"/>
        <end position="355"/>
    </location>
</feature>
<keyword evidence="2" id="KW-0812">Transmembrane</keyword>